<sequence length="224" mass="24648">MNIPPKVAADMAATLGCPISSSPQPYLGLPLSATKIRLCDLQPLLTRFDEYFAGWRGSLLNQGVERFLFALCFLASLFTQCAPSSLRMLSSCLTPNAALSFGRAILLASVLTAKLRGRRGITDFHTHNKCLLQKFLNKLLAPSSAPCHVWFRSKYGWALNTNFGDFRRSDTAVWRGILEGLADFRSATSVLVGSGNTTFFWLDHWLGDGPLAASFPALFSHCLR</sequence>
<keyword evidence="2" id="KW-1185">Reference proteome</keyword>
<name>A0A2T7ER11_9POAL</name>
<dbReference type="AlphaFoldDB" id="A0A2T7ER11"/>
<evidence type="ECO:0000313" key="2">
    <source>
        <dbReference type="Proteomes" id="UP000244336"/>
    </source>
</evidence>
<organism evidence="1 2">
    <name type="scientific">Panicum hallii var. hallii</name>
    <dbReference type="NCBI Taxonomy" id="1504633"/>
    <lineage>
        <taxon>Eukaryota</taxon>
        <taxon>Viridiplantae</taxon>
        <taxon>Streptophyta</taxon>
        <taxon>Embryophyta</taxon>
        <taxon>Tracheophyta</taxon>
        <taxon>Spermatophyta</taxon>
        <taxon>Magnoliopsida</taxon>
        <taxon>Liliopsida</taxon>
        <taxon>Poales</taxon>
        <taxon>Poaceae</taxon>
        <taxon>PACMAD clade</taxon>
        <taxon>Panicoideae</taxon>
        <taxon>Panicodae</taxon>
        <taxon>Paniceae</taxon>
        <taxon>Panicinae</taxon>
        <taxon>Panicum</taxon>
        <taxon>Panicum sect. Panicum</taxon>
    </lineage>
</organism>
<evidence type="ECO:0000313" key="1">
    <source>
        <dbReference type="EMBL" id="PUZ70267.1"/>
    </source>
</evidence>
<gene>
    <name evidence="1" type="ORF">GQ55_2G213900</name>
</gene>
<protein>
    <recommendedName>
        <fullName evidence="3">Reverse transcriptase zinc-binding domain-containing protein</fullName>
    </recommendedName>
</protein>
<reference evidence="1 2" key="1">
    <citation type="submission" date="2018-04" db="EMBL/GenBank/DDBJ databases">
        <title>WGS assembly of Panicum hallii var. hallii HAL2.</title>
        <authorList>
            <person name="Lovell J."/>
            <person name="Jenkins J."/>
            <person name="Lowry D."/>
            <person name="Mamidi S."/>
            <person name="Sreedasyam A."/>
            <person name="Weng X."/>
            <person name="Barry K."/>
            <person name="Bonette J."/>
            <person name="Campitelli B."/>
            <person name="Daum C."/>
            <person name="Gordon S."/>
            <person name="Gould B."/>
            <person name="Lipzen A."/>
            <person name="MacQueen A."/>
            <person name="Palacio-Mejia J."/>
            <person name="Plott C."/>
            <person name="Shakirov E."/>
            <person name="Shu S."/>
            <person name="Yoshinaga Y."/>
            <person name="Zane M."/>
            <person name="Rokhsar D."/>
            <person name="Grimwood J."/>
            <person name="Schmutz J."/>
            <person name="Juenger T."/>
        </authorList>
    </citation>
    <scope>NUCLEOTIDE SEQUENCE [LARGE SCALE GENOMIC DNA]</scope>
    <source>
        <strain evidence="2">cv. HAL2</strain>
    </source>
</reference>
<dbReference type="Proteomes" id="UP000244336">
    <property type="component" value="Chromosome 2"/>
</dbReference>
<dbReference type="OrthoDB" id="693026at2759"/>
<dbReference type="STRING" id="1504633.A0A2T7ER11"/>
<proteinExistence type="predicted"/>
<dbReference type="Gramene" id="PUZ70267">
    <property type="protein sequence ID" value="PUZ70267"/>
    <property type="gene ID" value="GQ55_2G213900"/>
</dbReference>
<accession>A0A2T7ER11</accession>
<dbReference type="EMBL" id="CM009750">
    <property type="protein sequence ID" value="PUZ70267.1"/>
    <property type="molecule type" value="Genomic_DNA"/>
</dbReference>
<evidence type="ECO:0008006" key="3">
    <source>
        <dbReference type="Google" id="ProtNLM"/>
    </source>
</evidence>